<gene>
    <name evidence="2" type="ORF">SAMN06296273_2200</name>
</gene>
<dbReference type="Proteomes" id="UP000242498">
    <property type="component" value="Chromosome I"/>
</dbReference>
<dbReference type="OrthoDB" id="9790023at2"/>
<dbReference type="PANTHER" id="PTHR12526">
    <property type="entry name" value="GLYCOSYLTRANSFERASE"/>
    <property type="match status" value="1"/>
</dbReference>
<evidence type="ECO:0000313" key="2">
    <source>
        <dbReference type="EMBL" id="SNX60729.1"/>
    </source>
</evidence>
<dbReference type="EMBL" id="LT907782">
    <property type="protein sequence ID" value="SNX60729.1"/>
    <property type="molecule type" value="Genomic_DNA"/>
</dbReference>
<reference evidence="2 3" key="1">
    <citation type="submission" date="2017-08" db="EMBL/GenBank/DDBJ databases">
        <authorList>
            <person name="de Groot N.N."/>
        </authorList>
    </citation>
    <scope>NUCLEOTIDE SEQUENCE [LARGE SCALE GENOMIC DNA]</scope>
    <source>
        <strain evidence="2 3">Nm15</strain>
    </source>
</reference>
<dbReference type="AlphaFoldDB" id="A0A285BZT9"/>
<evidence type="ECO:0000313" key="3">
    <source>
        <dbReference type="Proteomes" id="UP000242498"/>
    </source>
</evidence>
<accession>A0A285BZT9</accession>
<sequence length="393" mass="44117">MKILMVTRETRSDQRYGLGRSLAPIVKEFQRRGVEVGYLCQADLGQRAILWQQRLLYLLISLPGIKNKPTHFPTLFQVLLERFNMGRLAAKLAVTQKYTHVHCHDPYIALSLRFFLRFYPDHKPVWGITEHGFGCYTQAIHEDGVHLGHRVMRILCRWEANTLRAASWVIAPTRRGIAQIAHDLAIHPPPAHWHDLVHARPVVNRYSRKDARNRLNWNESAIYILSIGRISPVKQYPLLIEACAQLKLEKVLQLVILGEGDHNALQKLARQSKLTQEILFAVAEDIGLYLCAADLYVSASASESFGLANLEALVAGTAAVCTAVGGVPEVVKNGALLSEPTLNALAEAMQRMLNDSKLRETIAQQGLARANAWPDVIEITDRYETIYRQATAG</sequence>
<dbReference type="CDD" id="cd03801">
    <property type="entry name" value="GT4_PimA-like"/>
    <property type="match status" value="1"/>
</dbReference>
<protein>
    <submittedName>
        <fullName evidence="2">Glycosyltransferase involved in cell wall bisynthesis</fullName>
    </submittedName>
</protein>
<dbReference type="GO" id="GO:0016757">
    <property type="term" value="F:glycosyltransferase activity"/>
    <property type="evidence" value="ECO:0007669"/>
    <property type="project" value="InterPro"/>
</dbReference>
<organism evidence="2 3">
    <name type="scientific">Nitrosomonas ureae</name>
    <dbReference type="NCBI Taxonomy" id="44577"/>
    <lineage>
        <taxon>Bacteria</taxon>
        <taxon>Pseudomonadati</taxon>
        <taxon>Pseudomonadota</taxon>
        <taxon>Betaproteobacteria</taxon>
        <taxon>Nitrosomonadales</taxon>
        <taxon>Nitrosomonadaceae</taxon>
        <taxon>Nitrosomonas</taxon>
    </lineage>
</organism>
<feature type="domain" description="Glycosyl transferase family 1" evidence="1">
    <location>
        <begin position="208"/>
        <end position="366"/>
    </location>
</feature>
<proteinExistence type="predicted"/>
<name>A0A285BZT9_9PROT</name>
<evidence type="ECO:0000259" key="1">
    <source>
        <dbReference type="Pfam" id="PF00534"/>
    </source>
</evidence>
<dbReference type="SUPFAM" id="SSF53756">
    <property type="entry name" value="UDP-Glycosyltransferase/glycogen phosphorylase"/>
    <property type="match status" value="1"/>
</dbReference>
<dbReference type="InterPro" id="IPR001296">
    <property type="entry name" value="Glyco_trans_1"/>
</dbReference>
<dbReference type="Gene3D" id="3.40.50.2000">
    <property type="entry name" value="Glycogen Phosphorylase B"/>
    <property type="match status" value="2"/>
</dbReference>
<keyword evidence="2" id="KW-0808">Transferase</keyword>
<dbReference type="Pfam" id="PF00534">
    <property type="entry name" value="Glycos_transf_1"/>
    <property type="match status" value="1"/>
</dbReference>